<feature type="region of interest" description="Disordered" evidence="4">
    <location>
        <begin position="161"/>
        <end position="188"/>
    </location>
</feature>
<dbReference type="AlphaFoldDB" id="A0AAQ3KB27"/>
<evidence type="ECO:0000256" key="4">
    <source>
        <dbReference type="SAM" id="MobiDB-lite"/>
    </source>
</evidence>
<evidence type="ECO:0000313" key="7">
    <source>
        <dbReference type="Proteomes" id="UP001327560"/>
    </source>
</evidence>
<dbReference type="SMART" id="SM00389">
    <property type="entry name" value="HOX"/>
    <property type="match status" value="1"/>
</dbReference>
<gene>
    <name evidence="6" type="ORF">Cni_G14045</name>
</gene>
<reference evidence="6 7" key="1">
    <citation type="submission" date="2023-10" db="EMBL/GenBank/DDBJ databases">
        <title>Chromosome-scale genome assembly provides insights into flower coloration mechanisms of Canna indica.</title>
        <authorList>
            <person name="Li C."/>
        </authorList>
    </citation>
    <scope>NUCLEOTIDE SEQUENCE [LARGE SCALE GENOMIC DNA]</scope>
    <source>
        <tissue evidence="6">Flower</tissue>
    </source>
</reference>
<proteinExistence type="predicted"/>
<accession>A0AAQ3KB27</accession>
<dbReference type="Proteomes" id="UP001327560">
    <property type="component" value="Chromosome 4"/>
</dbReference>
<dbReference type="PROSITE" id="PS50071">
    <property type="entry name" value="HOMEOBOX_2"/>
    <property type="match status" value="1"/>
</dbReference>
<dbReference type="Gene3D" id="1.10.10.60">
    <property type="entry name" value="Homeodomain-like"/>
    <property type="match status" value="1"/>
</dbReference>
<keyword evidence="2 3" id="KW-0539">Nucleus</keyword>
<dbReference type="PANTHER" id="PTHR46777:SF5">
    <property type="entry name" value="WUSCHEL-RELATED HOMEOBOX 13"/>
    <property type="match status" value="1"/>
</dbReference>
<dbReference type="GO" id="GO:0003677">
    <property type="term" value="F:DNA binding"/>
    <property type="evidence" value="ECO:0007669"/>
    <property type="project" value="UniProtKB-UniRule"/>
</dbReference>
<dbReference type="Pfam" id="PF00046">
    <property type="entry name" value="Homeodomain"/>
    <property type="match status" value="1"/>
</dbReference>
<protein>
    <recommendedName>
        <fullName evidence="5">Homeobox domain-containing protein</fullName>
    </recommendedName>
</protein>
<evidence type="ECO:0000256" key="2">
    <source>
        <dbReference type="PROSITE-ProRule" id="PRU00108"/>
    </source>
</evidence>
<keyword evidence="2 3" id="KW-0371">Homeobox</keyword>
<feature type="region of interest" description="Disordered" evidence="4">
    <location>
        <begin position="1"/>
        <end position="31"/>
    </location>
</feature>
<name>A0AAQ3KB27_9LILI</name>
<dbReference type="EMBL" id="CP136893">
    <property type="protein sequence ID" value="WOL05317.1"/>
    <property type="molecule type" value="Genomic_DNA"/>
</dbReference>
<dbReference type="CDD" id="cd00086">
    <property type="entry name" value="homeodomain"/>
    <property type="match status" value="1"/>
</dbReference>
<dbReference type="GO" id="GO:0005634">
    <property type="term" value="C:nucleus"/>
    <property type="evidence" value="ECO:0007669"/>
    <property type="project" value="UniProtKB-SubCell"/>
</dbReference>
<evidence type="ECO:0000256" key="3">
    <source>
        <dbReference type="RuleBase" id="RU000682"/>
    </source>
</evidence>
<dbReference type="InterPro" id="IPR009057">
    <property type="entry name" value="Homeodomain-like_sf"/>
</dbReference>
<sequence>MAQEMTSAGRANAIGTAAAGEETGRRADAGGQGEGVLRVQVMTDEQVEVLRRQIAAYATICEQLVEMHRAFTAQQDSLAGMRLGSIYSDSMVASGGHRITPRQRWSPTSKQLQMLENIFDQGNGTPSKKKIREITLELSQHGQISETNVYNWFQNRRARSKRKQMAQSNTEFEAEADGEFPNEKKPKPEKFNHEALLVKMDSHGIYNAQVVMDKVLLCQSSESSRSSGISGEMYYDNFLPNQNHMMEKMEIPGSFSTLQTGKSYGMIG</sequence>
<organism evidence="6 7">
    <name type="scientific">Canna indica</name>
    <name type="common">Indian-shot</name>
    <dbReference type="NCBI Taxonomy" id="4628"/>
    <lineage>
        <taxon>Eukaryota</taxon>
        <taxon>Viridiplantae</taxon>
        <taxon>Streptophyta</taxon>
        <taxon>Embryophyta</taxon>
        <taxon>Tracheophyta</taxon>
        <taxon>Spermatophyta</taxon>
        <taxon>Magnoliopsida</taxon>
        <taxon>Liliopsida</taxon>
        <taxon>Zingiberales</taxon>
        <taxon>Cannaceae</taxon>
        <taxon>Canna</taxon>
    </lineage>
</organism>
<dbReference type="PANTHER" id="PTHR46777">
    <property type="entry name" value="WUSCHEL-RELATED HOMEOBOX 13"/>
    <property type="match status" value="1"/>
</dbReference>
<keyword evidence="2 3" id="KW-0238">DNA-binding</keyword>
<feature type="domain" description="Homeobox" evidence="5">
    <location>
        <begin position="98"/>
        <end position="163"/>
    </location>
</feature>
<feature type="DNA-binding region" description="Homeobox" evidence="2">
    <location>
        <begin position="100"/>
        <end position="164"/>
    </location>
</feature>
<keyword evidence="7" id="KW-1185">Reference proteome</keyword>
<comment type="subcellular location">
    <subcellularLocation>
        <location evidence="1 2 3">Nucleus</location>
    </subcellularLocation>
</comment>
<dbReference type="SUPFAM" id="SSF46689">
    <property type="entry name" value="Homeodomain-like"/>
    <property type="match status" value="1"/>
</dbReference>
<feature type="compositionally biased region" description="Low complexity" evidence="4">
    <location>
        <begin position="8"/>
        <end position="21"/>
    </location>
</feature>
<dbReference type="InterPro" id="IPR044559">
    <property type="entry name" value="WOX13-like"/>
</dbReference>
<dbReference type="GO" id="GO:0003700">
    <property type="term" value="F:DNA-binding transcription factor activity"/>
    <property type="evidence" value="ECO:0007669"/>
    <property type="project" value="InterPro"/>
</dbReference>
<evidence type="ECO:0000313" key="6">
    <source>
        <dbReference type="EMBL" id="WOL05317.1"/>
    </source>
</evidence>
<dbReference type="InterPro" id="IPR001356">
    <property type="entry name" value="HD"/>
</dbReference>
<evidence type="ECO:0000256" key="1">
    <source>
        <dbReference type="ARBA" id="ARBA00004123"/>
    </source>
</evidence>
<evidence type="ECO:0000259" key="5">
    <source>
        <dbReference type="PROSITE" id="PS50071"/>
    </source>
</evidence>